<organism evidence="9 10">
    <name type="scientific">Phyllachora maydis</name>
    <dbReference type="NCBI Taxonomy" id="1825666"/>
    <lineage>
        <taxon>Eukaryota</taxon>
        <taxon>Fungi</taxon>
        <taxon>Dikarya</taxon>
        <taxon>Ascomycota</taxon>
        <taxon>Pezizomycotina</taxon>
        <taxon>Sordariomycetes</taxon>
        <taxon>Sordariomycetidae</taxon>
        <taxon>Phyllachorales</taxon>
        <taxon>Phyllachoraceae</taxon>
        <taxon>Phyllachora</taxon>
    </lineage>
</organism>
<gene>
    <name evidence="9" type="ORF">P8C59_004226</name>
</gene>
<comment type="caution">
    <text evidence="9">The sequence shown here is derived from an EMBL/GenBank/DDBJ whole genome shotgun (WGS) entry which is preliminary data.</text>
</comment>
<evidence type="ECO:0000256" key="5">
    <source>
        <dbReference type="ARBA" id="ARBA00023242"/>
    </source>
</evidence>
<dbReference type="Proteomes" id="UP001217918">
    <property type="component" value="Unassembled WGS sequence"/>
</dbReference>
<dbReference type="InterPro" id="IPR045113">
    <property type="entry name" value="Rpb7-like"/>
</dbReference>
<reference evidence="9" key="1">
    <citation type="journal article" date="2023" name="Mol. Plant Microbe Interact.">
        <title>Elucidating the Obligate Nature and Biological Capacity of an Invasive Fungal Corn Pathogen.</title>
        <authorList>
            <person name="MacCready J.S."/>
            <person name="Roggenkamp E.M."/>
            <person name="Gdanetz K."/>
            <person name="Chilvers M.I."/>
        </authorList>
    </citation>
    <scope>NUCLEOTIDE SEQUENCE</scope>
    <source>
        <strain evidence="9">PM02</strain>
    </source>
</reference>
<dbReference type="Pfam" id="PF08292">
    <property type="entry name" value="RNA_pol_Rbc25"/>
    <property type="match status" value="1"/>
</dbReference>
<proteinExistence type="inferred from homology"/>
<dbReference type="AlphaFoldDB" id="A0AAD9I2Z4"/>
<dbReference type="PANTHER" id="PTHR12709">
    <property type="entry name" value="DNA-DIRECTED RNA POLYMERASE II, III"/>
    <property type="match status" value="1"/>
</dbReference>
<dbReference type="Pfam" id="PF03876">
    <property type="entry name" value="SHS2_Rpb7-N"/>
    <property type="match status" value="1"/>
</dbReference>
<dbReference type="SUPFAM" id="SSF88798">
    <property type="entry name" value="N-terminal, heterodimerisation domain of RBP7 (RpoE)"/>
    <property type="match status" value="1"/>
</dbReference>
<feature type="domain" description="RNA polymerase III subunit Rpc25" evidence="8">
    <location>
        <begin position="83"/>
        <end position="193"/>
    </location>
</feature>
<evidence type="ECO:0000259" key="7">
    <source>
        <dbReference type="Pfam" id="PF03876"/>
    </source>
</evidence>
<evidence type="ECO:0000256" key="2">
    <source>
        <dbReference type="ARBA" id="ARBA00009307"/>
    </source>
</evidence>
<dbReference type="FunFam" id="2.40.50.140:FF:000221">
    <property type="entry name" value="DNA-directed RNA polymerase III subunit"/>
    <property type="match status" value="1"/>
</dbReference>
<protein>
    <recommendedName>
        <fullName evidence="6">DNA-directed RNA polymerase subunit</fullName>
    </recommendedName>
</protein>
<dbReference type="CDD" id="cd04330">
    <property type="entry name" value="RNAP_III_Rpc25_N"/>
    <property type="match status" value="1"/>
</dbReference>
<dbReference type="Gene3D" id="3.30.1490.120">
    <property type="entry name" value="RNA polymerase Rpb7-like, N-terminal domain"/>
    <property type="match status" value="1"/>
</dbReference>
<evidence type="ECO:0000313" key="10">
    <source>
        <dbReference type="Proteomes" id="UP001217918"/>
    </source>
</evidence>
<keyword evidence="10" id="KW-1185">Reference proteome</keyword>
<feature type="domain" description="RNA polymerase Rpb7-like N-terminal" evidence="7">
    <location>
        <begin position="9"/>
        <end position="64"/>
    </location>
</feature>
<keyword evidence="5 6" id="KW-0539">Nucleus</keyword>
<dbReference type="PANTHER" id="PTHR12709:SF1">
    <property type="entry name" value="DNA-DIRECTED RNA POLYMERASE III SUBUNIT RPC8"/>
    <property type="match status" value="1"/>
</dbReference>
<dbReference type="InterPro" id="IPR036898">
    <property type="entry name" value="RNA_pol_Rpb7-like_N_sf"/>
</dbReference>
<evidence type="ECO:0000256" key="1">
    <source>
        <dbReference type="ARBA" id="ARBA00004123"/>
    </source>
</evidence>
<comment type="similarity">
    <text evidence="2">Belongs to the eukaryotic RPB7/RPC8 RNA polymerase subunit family.</text>
</comment>
<accession>A0AAD9I2Z4</accession>
<dbReference type="GO" id="GO:0006384">
    <property type="term" value="P:transcription initiation at RNA polymerase III promoter"/>
    <property type="evidence" value="ECO:0007669"/>
    <property type="project" value="TreeGrafter"/>
</dbReference>
<evidence type="ECO:0000256" key="4">
    <source>
        <dbReference type="ARBA" id="ARBA00023163"/>
    </source>
</evidence>
<keyword evidence="4 6" id="KW-0804">Transcription</keyword>
<evidence type="ECO:0000256" key="6">
    <source>
        <dbReference type="RuleBase" id="RU369086"/>
    </source>
</evidence>
<dbReference type="Gene3D" id="2.40.50.140">
    <property type="entry name" value="Nucleic acid-binding proteins"/>
    <property type="match status" value="1"/>
</dbReference>
<dbReference type="GO" id="GO:0005666">
    <property type="term" value="C:RNA polymerase III complex"/>
    <property type="evidence" value="ECO:0007669"/>
    <property type="project" value="UniProtKB-ARBA"/>
</dbReference>
<keyword evidence="3 6" id="KW-0240">DNA-directed RNA polymerase</keyword>
<comment type="function">
    <text evidence="6">DNA-dependent RNA polymerase which catalyzes the transcription of DNA into RNA using the four ribonucleoside triphosphates as substrates.</text>
</comment>
<evidence type="ECO:0000259" key="8">
    <source>
        <dbReference type="Pfam" id="PF08292"/>
    </source>
</evidence>
<dbReference type="InterPro" id="IPR005576">
    <property type="entry name" value="Rpb7-like_N"/>
</dbReference>
<dbReference type="InterPro" id="IPR013238">
    <property type="entry name" value="RNA_pol_III_Rbc25"/>
</dbReference>
<sequence>MFILTKVADLVQIKPEDFRKSSFDAIEDNINAKYANKVVQKIGLCICLWDVLWASEGLIGHGTGLVNVNVEFRVVVFRPYKGEVLLARITGGTQDGINLRTDFFDDIFVPFTELPDDAEYDAKDAVWVWRMEDQVMYYDTHEMVRFQVIAEEWHDQTPSGPVGPGDEVVARANAPYRLVGSMKSSGLGVCLWW</sequence>
<dbReference type="InterPro" id="IPR012340">
    <property type="entry name" value="NA-bd_OB-fold"/>
</dbReference>
<dbReference type="FunFam" id="3.30.1490.120:FF:000001">
    <property type="entry name" value="DNA-directed RNA polymerase II subunit RPB7"/>
    <property type="match status" value="1"/>
</dbReference>
<comment type="subcellular location">
    <subcellularLocation>
        <location evidence="1 6">Nucleus</location>
    </subcellularLocation>
</comment>
<name>A0AAD9I2Z4_9PEZI</name>
<evidence type="ECO:0000313" key="9">
    <source>
        <dbReference type="EMBL" id="KAK2069669.1"/>
    </source>
</evidence>
<evidence type="ECO:0000256" key="3">
    <source>
        <dbReference type="ARBA" id="ARBA00022478"/>
    </source>
</evidence>
<dbReference type="SUPFAM" id="SSF50249">
    <property type="entry name" value="Nucleic acid-binding proteins"/>
    <property type="match status" value="1"/>
</dbReference>
<dbReference type="EMBL" id="JAQQPM010000003">
    <property type="protein sequence ID" value="KAK2069669.1"/>
    <property type="molecule type" value="Genomic_DNA"/>
</dbReference>